<keyword evidence="1" id="KW-0175">Coiled coil</keyword>
<evidence type="ECO:0000259" key="3">
    <source>
        <dbReference type="PROSITE" id="PS51688"/>
    </source>
</evidence>
<comment type="caution">
    <text evidence="4">The sequence shown here is derived from an EMBL/GenBank/DDBJ whole genome shotgun (WGS) entry which is preliminary data.</text>
</comment>
<evidence type="ECO:0000313" key="5">
    <source>
        <dbReference type="Proteomes" id="UP000263268"/>
    </source>
</evidence>
<dbReference type="InterPro" id="IPR030392">
    <property type="entry name" value="S74_ICA"/>
</dbReference>
<evidence type="ECO:0000256" key="1">
    <source>
        <dbReference type="SAM" id="Coils"/>
    </source>
</evidence>
<keyword evidence="2" id="KW-1133">Transmembrane helix</keyword>
<evidence type="ECO:0000313" key="4">
    <source>
        <dbReference type="EMBL" id="HCY83044.1"/>
    </source>
</evidence>
<proteinExistence type="predicted"/>
<feature type="coiled-coil region" evidence="1">
    <location>
        <begin position="460"/>
        <end position="487"/>
    </location>
</feature>
<feature type="transmembrane region" description="Helical" evidence="2">
    <location>
        <begin position="21"/>
        <end position="39"/>
    </location>
</feature>
<dbReference type="PROSITE" id="PS51688">
    <property type="entry name" value="ICA"/>
    <property type="match status" value="1"/>
</dbReference>
<gene>
    <name evidence="4" type="ORF">DHV22_16305</name>
</gene>
<name>A0A3D6BVZ0_9FLAO</name>
<dbReference type="AlphaFoldDB" id="A0A3D6BVZ0"/>
<dbReference type="EMBL" id="DPRK01000263">
    <property type="protein sequence ID" value="HCY83044.1"/>
    <property type="molecule type" value="Genomic_DNA"/>
</dbReference>
<protein>
    <recommendedName>
        <fullName evidence="3">Peptidase S74 domain-containing protein</fullName>
    </recommendedName>
</protein>
<reference evidence="4 5" key="1">
    <citation type="journal article" date="2018" name="Nat. Biotechnol.">
        <title>A standardized bacterial taxonomy based on genome phylogeny substantially revises the tree of life.</title>
        <authorList>
            <person name="Parks D.H."/>
            <person name="Chuvochina M."/>
            <person name="Waite D.W."/>
            <person name="Rinke C."/>
            <person name="Skarshewski A."/>
            <person name="Chaumeil P.A."/>
            <person name="Hugenholtz P."/>
        </authorList>
    </citation>
    <scope>NUCLEOTIDE SEQUENCE [LARGE SCALE GENOMIC DNA]</scope>
    <source>
        <strain evidence="4">UBA10227</strain>
    </source>
</reference>
<keyword evidence="2" id="KW-0472">Membrane</keyword>
<keyword evidence="2" id="KW-0812">Transmembrane</keyword>
<accession>A0A3D6BVZ0</accession>
<dbReference type="Proteomes" id="UP000263268">
    <property type="component" value="Unassembled WGS sequence"/>
</dbReference>
<dbReference type="Pfam" id="PF13884">
    <property type="entry name" value="Peptidase_S74"/>
    <property type="match status" value="1"/>
</dbReference>
<sequence length="489" mass="53218">MLTLLWIQPLILKHKLMKTKYTFILFMLLSMITYAQNGINYKAVIKDNLGNVVANDLIAIQFSILQGASQTNVYEETHTPTTDSNGIIMVNIGEGTAVSGDYSTIDWGSDSHFLNVQVNTGGGLVDMGTTEFKTVPYALTAKSIENPLWIKNGLDVSYMEGGVGIGTNTPENKLHVVGDLLVQSNIGGLILGYPNNGNQWKFTTTGSGSDLLFRSKADGSSSQSTRLKLLQNGNIVMAETEGKVGIGVSNPANPFSILQTSGFENTVRIESLDHQSGKDLLELQIPSNASSASQFIEMQKGTEIVAAINGDGSANFNKIGVDGNPNGKLHIFQNGQSVGTGLRFDDGLNSNWDITHGYSLRFHYGATLKGYILANTGAYTTSSDISLKKDIQSMTSTIDRVKQLKPATYVYKDDITNTKAIGFIAQEVKSLFPELVHFSEADELDGIDYAGFSVVAIKAIQEQQYEIEDLKVQVNELKDLIETLLKKQQ</sequence>
<organism evidence="4 5">
    <name type="scientific">Xanthomarina gelatinilytica</name>
    <dbReference type="NCBI Taxonomy" id="1137281"/>
    <lineage>
        <taxon>Bacteria</taxon>
        <taxon>Pseudomonadati</taxon>
        <taxon>Bacteroidota</taxon>
        <taxon>Flavobacteriia</taxon>
        <taxon>Flavobacteriales</taxon>
        <taxon>Flavobacteriaceae</taxon>
        <taxon>Xanthomarina</taxon>
    </lineage>
</organism>
<feature type="domain" description="Peptidase S74" evidence="3">
    <location>
        <begin position="383"/>
        <end position="474"/>
    </location>
</feature>
<evidence type="ECO:0000256" key="2">
    <source>
        <dbReference type="SAM" id="Phobius"/>
    </source>
</evidence>